<evidence type="ECO:0000313" key="4">
    <source>
        <dbReference type="RefSeq" id="XP_010248468.1"/>
    </source>
</evidence>
<dbReference type="KEGG" id="nnu:104591377"/>
<dbReference type="Proteomes" id="UP000189703">
    <property type="component" value="Unplaced"/>
</dbReference>
<feature type="region of interest" description="Disordered" evidence="1">
    <location>
        <begin position="188"/>
        <end position="212"/>
    </location>
</feature>
<dbReference type="GeneID" id="104591377"/>
<feature type="compositionally biased region" description="Basic and acidic residues" evidence="1">
    <location>
        <begin position="202"/>
        <end position="211"/>
    </location>
</feature>
<reference evidence="4" key="1">
    <citation type="submission" date="2025-08" db="UniProtKB">
        <authorList>
            <consortium name="RefSeq"/>
        </authorList>
    </citation>
    <scope>IDENTIFICATION</scope>
</reference>
<organism evidence="3 4">
    <name type="scientific">Nelumbo nucifera</name>
    <name type="common">Sacred lotus</name>
    <dbReference type="NCBI Taxonomy" id="4432"/>
    <lineage>
        <taxon>Eukaryota</taxon>
        <taxon>Viridiplantae</taxon>
        <taxon>Streptophyta</taxon>
        <taxon>Embryophyta</taxon>
        <taxon>Tracheophyta</taxon>
        <taxon>Spermatophyta</taxon>
        <taxon>Magnoliopsida</taxon>
        <taxon>Proteales</taxon>
        <taxon>Nelumbonaceae</taxon>
        <taxon>Nelumbo</taxon>
    </lineage>
</organism>
<proteinExistence type="predicted"/>
<name>A0A1U7Z7R7_NELNU</name>
<evidence type="ECO:0000313" key="3">
    <source>
        <dbReference type="Proteomes" id="UP000189703"/>
    </source>
</evidence>
<dbReference type="OrthoDB" id="2013610at2759"/>
<feature type="domain" description="Reverse transcriptase Ty1/copia-type" evidence="2">
    <location>
        <begin position="9"/>
        <end position="121"/>
    </location>
</feature>
<dbReference type="AlphaFoldDB" id="A0A1U7Z7R7"/>
<dbReference type="Pfam" id="PF07727">
    <property type="entry name" value="RVT_2"/>
    <property type="match status" value="1"/>
</dbReference>
<dbReference type="InterPro" id="IPR013103">
    <property type="entry name" value="RVT_2"/>
</dbReference>
<dbReference type="RefSeq" id="XP_010248468.1">
    <property type="nucleotide sequence ID" value="XM_010250166.1"/>
</dbReference>
<sequence length="227" mass="25215">MAPLNSFGSKGFTQQPGIDFTDTFSPVVKPTTLKTVLTIAHSRGWPIRQLDVQNSCLHGKHREEVYMSQPPGFVDSDHPQHACRLHNAIYGLKQSPRAWFFHLYSLIQEGFTASTSLTGTYQLVSELGTMATNNERIKSLEAGLGGLQDSFSRMEAGVADKFHQLEDAINKLSEALLSNRVASTANNLEFKANSPTGRSRNMRKESRDNSKVGRQLFSSKLAKLEFP</sequence>
<evidence type="ECO:0000256" key="1">
    <source>
        <dbReference type="SAM" id="MobiDB-lite"/>
    </source>
</evidence>
<keyword evidence="3" id="KW-1185">Reference proteome</keyword>
<feature type="compositionally biased region" description="Polar residues" evidence="1">
    <location>
        <begin position="188"/>
        <end position="199"/>
    </location>
</feature>
<dbReference type="eggNOG" id="KOG0017">
    <property type="taxonomic scope" value="Eukaryota"/>
</dbReference>
<dbReference type="STRING" id="4432.A0A1U7Z7R7"/>
<gene>
    <name evidence="4" type="primary">LOC104591377</name>
</gene>
<protein>
    <submittedName>
        <fullName evidence="4">Uncharacterized protein LOC104591377</fullName>
    </submittedName>
</protein>
<accession>A0A1U7Z7R7</accession>
<dbReference type="InParanoid" id="A0A1U7Z7R7"/>
<evidence type="ECO:0000259" key="2">
    <source>
        <dbReference type="Pfam" id="PF07727"/>
    </source>
</evidence>